<dbReference type="RefSeq" id="WP_179700271.1">
    <property type="nucleotide sequence ID" value="NZ_BAAAHA010000004.1"/>
</dbReference>
<dbReference type="InterPro" id="IPR020904">
    <property type="entry name" value="Sc_DH/Rdtase_CS"/>
</dbReference>
<dbReference type="CDD" id="cd05233">
    <property type="entry name" value="SDR_c"/>
    <property type="match status" value="1"/>
</dbReference>
<dbReference type="EMBL" id="JACCHJ010000001">
    <property type="protein sequence ID" value="NYK09276.1"/>
    <property type="molecule type" value="Genomic_DNA"/>
</dbReference>
<reference evidence="3 4" key="1">
    <citation type="submission" date="2020-07" db="EMBL/GenBank/DDBJ databases">
        <title>Sequencing the genomes of 1000 actinobacteria strains.</title>
        <authorList>
            <person name="Klenk H.-P."/>
        </authorList>
    </citation>
    <scope>NUCLEOTIDE SEQUENCE [LARGE SCALE GENOMIC DNA]</scope>
    <source>
        <strain evidence="3 4">DSM 15166</strain>
    </source>
</reference>
<dbReference type="InterPro" id="IPR036291">
    <property type="entry name" value="NAD(P)-bd_dom_sf"/>
</dbReference>
<protein>
    <submittedName>
        <fullName evidence="3">3-oxoacyl-[acyl-carrier protein] reductase</fullName>
        <ecNumber evidence="3">1.1.1.100</ecNumber>
    </submittedName>
</protein>
<dbReference type="Gene3D" id="3.40.50.720">
    <property type="entry name" value="NAD(P)-binding Rossmann-like Domain"/>
    <property type="match status" value="1"/>
</dbReference>
<dbReference type="EC" id="1.1.1.100" evidence="3"/>
<proteinExistence type="inferred from homology"/>
<evidence type="ECO:0000256" key="2">
    <source>
        <dbReference type="ARBA" id="ARBA00023002"/>
    </source>
</evidence>
<accession>A0A853DJM0</accession>
<dbReference type="PRINTS" id="PR00081">
    <property type="entry name" value="GDHRDH"/>
</dbReference>
<organism evidence="3 4">
    <name type="scientific">Leifsonia naganoensis</name>
    <dbReference type="NCBI Taxonomy" id="150025"/>
    <lineage>
        <taxon>Bacteria</taxon>
        <taxon>Bacillati</taxon>
        <taxon>Actinomycetota</taxon>
        <taxon>Actinomycetes</taxon>
        <taxon>Micrococcales</taxon>
        <taxon>Microbacteriaceae</taxon>
        <taxon>Leifsonia</taxon>
    </lineage>
</organism>
<dbReference type="PRINTS" id="PR00080">
    <property type="entry name" value="SDRFAMILY"/>
</dbReference>
<dbReference type="FunFam" id="3.40.50.720:FF:000084">
    <property type="entry name" value="Short-chain dehydrogenase reductase"/>
    <property type="match status" value="1"/>
</dbReference>
<gene>
    <name evidence="3" type="ORF">HNR14_001157</name>
</gene>
<dbReference type="SUPFAM" id="SSF51735">
    <property type="entry name" value="NAD(P)-binding Rossmann-fold domains"/>
    <property type="match status" value="1"/>
</dbReference>
<evidence type="ECO:0000313" key="3">
    <source>
        <dbReference type="EMBL" id="NYK09276.1"/>
    </source>
</evidence>
<dbReference type="InterPro" id="IPR002347">
    <property type="entry name" value="SDR_fam"/>
</dbReference>
<name>A0A853DJM0_9MICO</name>
<comment type="similarity">
    <text evidence="1">Belongs to the short-chain dehydrogenases/reductases (SDR) family.</text>
</comment>
<dbReference type="Pfam" id="PF13561">
    <property type="entry name" value="adh_short_C2"/>
    <property type="match status" value="1"/>
</dbReference>
<keyword evidence="2 3" id="KW-0560">Oxidoreductase</keyword>
<evidence type="ECO:0000256" key="1">
    <source>
        <dbReference type="ARBA" id="ARBA00006484"/>
    </source>
</evidence>
<dbReference type="PROSITE" id="PS00061">
    <property type="entry name" value="ADH_SHORT"/>
    <property type="match status" value="1"/>
</dbReference>
<dbReference type="AlphaFoldDB" id="A0A853DJM0"/>
<keyword evidence="4" id="KW-1185">Reference proteome</keyword>
<comment type="caution">
    <text evidence="3">The sequence shown here is derived from an EMBL/GenBank/DDBJ whole genome shotgun (WGS) entry which is preliminary data.</text>
</comment>
<evidence type="ECO:0000313" key="4">
    <source>
        <dbReference type="Proteomes" id="UP000521075"/>
    </source>
</evidence>
<dbReference type="Proteomes" id="UP000521075">
    <property type="component" value="Unassembled WGS sequence"/>
</dbReference>
<sequence length="246" mass="24596">MGETTRAALITGGAGGIGAAIAERLRAQGAAVWIADRDEAAVCETARRLGAIPLVLDVSSPESLNDAAARLPETLDVLVASAAVAGGPGLSAETVRAVLDVNVAGVAAIVEAALPALRRSAAPRVLTIGSVQATRAGGGSPAYVASKGAVHALTRALAVDLALDGILVNALAPGFVDTAMALLPDGTSEYDTDWFQEVYVGHGGVPLRRPARPEEVAAAADFFLSPANTYVTGAVLAVDGGLTAAL</sequence>
<dbReference type="GO" id="GO:0004316">
    <property type="term" value="F:3-oxoacyl-[acyl-carrier-protein] reductase (NADPH) activity"/>
    <property type="evidence" value="ECO:0007669"/>
    <property type="project" value="UniProtKB-EC"/>
</dbReference>
<dbReference type="PANTHER" id="PTHR42760:SF78">
    <property type="entry name" value="3-OXOACYL-[ACYL-CARRIER-PROTEIN] REDUCTASE [NADH]"/>
    <property type="match status" value="1"/>
</dbReference>
<dbReference type="PANTHER" id="PTHR42760">
    <property type="entry name" value="SHORT-CHAIN DEHYDROGENASES/REDUCTASES FAMILY MEMBER"/>
    <property type="match status" value="1"/>
</dbReference>